<sequence>MYVRRIAAAALPLAVGLTAAGPAHAADPGEATGPTGQKLTVSATENIDPAGQKVTVTGSGYALDQGIYLAVCAVPKAGEAPSPCLGGTDMSGTSGSSYWISNNPPDYAKDLVKPFTVQSDGKGGFSLELTIKAKDSSADCTQRACAVVTRADHTHSADRDQDVIVPVTFGAGSAPNPEVPAGTVRHQAVRTITPPLGGATDTEADPAAGHLHISTDSGSQSRLATYDTATGAVVGTPIELPAPATVMALDTGSGTLYLGLTNRIASYNTRTKVFSDNLAPVTGNIKYLAADPGADRLYVANQQGRSITVYSTENWQPVGEPVLLPFLPAGLAVDTKRHIGYATYVGGAMENGSLVYRNVLNAIDGSTGKLINSLSLGTTALGSMGVTVDSTSGTGYVANLAAGTVFTVDLQRNRVTGTLTVGANPRSLAYDAGTKTLYAAQTTAGTVAVVDPTKNKVTETLATGDGPDELTLDTERHTLFTVASGKVVQSQYQVSPTVTAAPKAVLVQAGKQAEFRAAAQGSPTPTAGWEVSTDEGRTWQPVAGAAGPKLSFKANSEHDGNRYRAVFSNPVGSIRSTAVELTVTPVPKPSPTDEPTDGPTDGPTDQPTDGPTDQPTGGLSGGNSGGSSGESSGGMDPGPDTTALSGGTTNGGGNSIGGGGSLASTGSTLLPLTIAAAALTALGAAAVALRRRTLA</sequence>
<dbReference type="InterPro" id="IPR011048">
    <property type="entry name" value="Haem_d1_sf"/>
</dbReference>
<evidence type="ECO:0000256" key="4">
    <source>
        <dbReference type="SAM" id="Phobius"/>
    </source>
</evidence>
<reference evidence="6" key="1">
    <citation type="submission" date="2022-06" db="EMBL/GenBank/DDBJ databases">
        <title>Genome public.</title>
        <authorList>
            <person name="Sun Q."/>
        </authorList>
    </citation>
    <scope>NUCLEOTIDE SEQUENCE</scope>
    <source>
        <strain evidence="6">CWNU-1</strain>
    </source>
</reference>
<dbReference type="InterPro" id="IPR006970">
    <property type="entry name" value="PT"/>
</dbReference>
<dbReference type="Gene3D" id="2.60.40.10">
    <property type="entry name" value="Immunoglobulins"/>
    <property type="match status" value="1"/>
</dbReference>
<feature type="chain" id="PRO_5045720249" evidence="5">
    <location>
        <begin position="26"/>
        <end position="695"/>
    </location>
</feature>
<dbReference type="InterPro" id="IPR036179">
    <property type="entry name" value="Ig-like_dom_sf"/>
</dbReference>
<organism evidence="6 7">
    <name type="scientific">Streptomyces albipurpureus</name>
    <dbReference type="NCBI Taxonomy" id="2897419"/>
    <lineage>
        <taxon>Bacteria</taxon>
        <taxon>Bacillati</taxon>
        <taxon>Actinomycetota</taxon>
        <taxon>Actinomycetes</taxon>
        <taxon>Kitasatosporales</taxon>
        <taxon>Streptomycetaceae</taxon>
        <taxon>Streptomyces</taxon>
    </lineage>
</organism>
<keyword evidence="2" id="KW-0677">Repeat</keyword>
<feature type="compositionally biased region" description="Polar residues" evidence="3">
    <location>
        <begin position="603"/>
        <end position="615"/>
    </location>
</feature>
<evidence type="ECO:0000313" key="6">
    <source>
        <dbReference type="EMBL" id="MCM2390049.1"/>
    </source>
</evidence>
<evidence type="ECO:0000256" key="2">
    <source>
        <dbReference type="ARBA" id="ARBA00022737"/>
    </source>
</evidence>
<evidence type="ECO:0000313" key="7">
    <source>
        <dbReference type="Proteomes" id="UP001431429"/>
    </source>
</evidence>
<feature type="signal peptide" evidence="5">
    <location>
        <begin position="1"/>
        <end position="25"/>
    </location>
</feature>
<gene>
    <name evidence="6" type="ORF">NBG84_17420</name>
</gene>
<keyword evidence="1 5" id="KW-0732">Signal</keyword>
<dbReference type="Gene3D" id="2.60.40.230">
    <property type="entry name" value="Neocarzinostatin-like"/>
    <property type="match status" value="1"/>
</dbReference>
<dbReference type="Gene3D" id="2.130.10.10">
    <property type="entry name" value="YVTN repeat-like/Quinoprotein amine dehydrogenase"/>
    <property type="match status" value="2"/>
</dbReference>
<dbReference type="SUPFAM" id="SSF51004">
    <property type="entry name" value="C-terminal (heme d1) domain of cytochrome cd1-nitrite reductase"/>
    <property type="match status" value="1"/>
</dbReference>
<dbReference type="SUPFAM" id="SSF48726">
    <property type="entry name" value="Immunoglobulin"/>
    <property type="match status" value="1"/>
</dbReference>
<protein>
    <submittedName>
        <fullName evidence="6">PT domain-containing protein</fullName>
    </submittedName>
</protein>
<accession>A0ABT0UN51</accession>
<dbReference type="SUPFAM" id="SSF49319">
    <property type="entry name" value="Actinoxanthin-like"/>
    <property type="match status" value="1"/>
</dbReference>
<feature type="transmembrane region" description="Helical" evidence="4">
    <location>
        <begin position="669"/>
        <end position="689"/>
    </location>
</feature>
<dbReference type="InterPro" id="IPR027273">
    <property type="entry name" value="Neocarzinostatin-like"/>
</dbReference>
<evidence type="ECO:0000256" key="5">
    <source>
        <dbReference type="SAM" id="SignalP"/>
    </source>
</evidence>
<keyword evidence="4" id="KW-0812">Transmembrane</keyword>
<proteinExistence type="predicted"/>
<dbReference type="Proteomes" id="UP001431429">
    <property type="component" value="Unassembled WGS sequence"/>
</dbReference>
<name>A0ABT0UN51_9ACTN</name>
<dbReference type="InterPro" id="IPR015943">
    <property type="entry name" value="WD40/YVTN_repeat-like_dom_sf"/>
</dbReference>
<dbReference type="InterPro" id="IPR051200">
    <property type="entry name" value="Host-pathogen_enzymatic-act"/>
</dbReference>
<dbReference type="EMBL" id="JAMQAW010000022">
    <property type="protein sequence ID" value="MCM2390049.1"/>
    <property type="molecule type" value="Genomic_DNA"/>
</dbReference>
<dbReference type="PANTHER" id="PTHR47197:SF3">
    <property type="entry name" value="DIHYDRO-HEME D1 DEHYDROGENASE"/>
    <property type="match status" value="1"/>
</dbReference>
<evidence type="ECO:0000256" key="3">
    <source>
        <dbReference type="SAM" id="MobiDB-lite"/>
    </source>
</evidence>
<keyword evidence="7" id="KW-1185">Reference proteome</keyword>
<feature type="compositionally biased region" description="Gly residues" evidence="3">
    <location>
        <begin position="618"/>
        <end position="636"/>
    </location>
</feature>
<dbReference type="InterPro" id="IPR013783">
    <property type="entry name" value="Ig-like_fold"/>
</dbReference>
<feature type="region of interest" description="Disordered" evidence="3">
    <location>
        <begin position="196"/>
        <end position="220"/>
    </location>
</feature>
<dbReference type="Pfam" id="PF04886">
    <property type="entry name" value="PT"/>
    <property type="match status" value="1"/>
</dbReference>
<dbReference type="RefSeq" id="WP_250920395.1">
    <property type="nucleotide sequence ID" value="NZ_JAMQAW010000022.1"/>
</dbReference>
<feature type="compositionally biased region" description="Gly residues" evidence="3">
    <location>
        <begin position="648"/>
        <end position="661"/>
    </location>
</feature>
<keyword evidence="4" id="KW-1133">Transmembrane helix</keyword>
<evidence type="ECO:0000256" key="1">
    <source>
        <dbReference type="ARBA" id="ARBA00022729"/>
    </source>
</evidence>
<dbReference type="PANTHER" id="PTHR47197">
    <property type="entry name" value="PROTEIN NIRF"/>
    <property type="match status" value="1"/>
</dbReference>
<comment type="caution">
    <text evidence="6">The sequence shown here is derived from an EMBL/GenBank/DDBJ whole genome shotgun (WGS) entry which is preliminary data.</text>
</comment>
<feature type="region of interest" description="Disordered" evidence="3">
    <location>
        <begin position="578"/>
        <end position="665"/>
    </location>
</feature>
<keyword evidence="4" id="KW-0472">Membrane</keyword>